<dbReference type="InterPro" id="IPR005618">
    <property type="entry name" value="OMPW"/>
</dbReference>
<comment type="similarity">
    <text evidence="1">Belongs to the OmpW/AlkL family.</text>
</comment>
<dbReference type="Gene3D" id="2.40.160.20">
    <property type="match status" value="1"/>
</dbReference>
<keyword evidence="2" id="KW-0732">Signal</keyword>
<dbReference type="Pfam" id="PF03922">
    <property type="entry name" value="OmpW"/>
    <property type="match status" value="1"/>
</dbReference>
<organism evidence="3 4">
    <name type="scientific">Sphingopyxis terrae subsp. terrae NBRC 15098</name>
    <dbReference type="NCBI Taxonomy" id="1219058"/>
    <lineage>
        <taxon>Bacteria</taxon>
        <taxon>Pseudomonadati</taxon>
        <taxon>Pseudomonadota</taxon>
        <taxon>Alphaproteobacteria</taxon>
        <taxon>Sphingomonadales</taxon>
        <taxon>Sphingomonadaceae</taxon>
        <taxon>Sphingopyxis</taxon>
    </lineage>
</organism>
<dbReference type="SUPFAM" id="SSF56925">
    <property type="entry name" value="OMPA-like"/>
    <property type="match status" value="1"/>
</dbReference>
<feature type="chain" id="PRO_5007502284" description="OmpW family protein" evidence="2">
    <location>
        <begin position="24"/>
        <end position="223"/>
    </location>
</feature>
<reference evidence="3 4" key="2">
    <citation type="journal article" date="2016" name="Genome Announc.">
        <title>Complete Genome Sequence of Sphingopyxis terrae Strain 203-1 (NBRC 111660), a Polyethylene Glycol Degrader.</title>
        <authorList>
            <person name="Ohtsubo Y."/>
            <person name="Nonoyama S."/>
            <person name="Nagata Y."/>
            <person name="Numata M."/>
            <person name="Tsuchikane K."/>
            <person name="Hosoyama A."/>
            <person name="Yamazoe A."/>
            <person name="Tsuda M."/>
            <person name="Fujita N."/>
            <person name="Kawai F."/>
        </authorList>
    </citation>
    <scope>NUCLEOTIDE SEQUENCE [LARGE SCALE GENOMIC DNA]</scope>
    <source>
        <strain evidence="3 4">203-1</strain>
    </source>
</reference>
<dbReference type="InterPro" id="IPR011250">
    <property type="entry name" value="OMP/PagP_B-barrel"/>
</dbReference>
<reference evidence="4" key="1">
    <citation type="submission" date="2015-11" db="EMBL/GenBank/DDBJ databases">
        <title>Complete genome sequence of a polyethylene glycol-degrading strain Sphingopyxis terrae strain 203-1 (NBRC 15098).</title>
        <authorList>
            <person name="Yoshiyuki O."/>
            <person name="Shouta N."/>
            <person name="Nagata Y."/>
            <person name="Numata M."/>
            <person name="Tsuchikane K."/>
            <person name="Hosoyama A."/>
            <person name="Yamazoe A."/>
            <person name="Tsuda M."/>
            <person name="Fujita N."/>
            <person name="Kawai F."/>
        </authorList>
    </citation>
    <scope>NUCLEOTIDE SEQUENCE [LARGE SCALE GENOMIC DNA]</scope>
    <source>
        <strain evidence="4">203-1</strain>
    </source>
</reference>
<evidence type="ECO:0000256" key="2">
    <source>
        <dbReference type="SAM" id="SignalP"/>
    </source>
</evidence>
<name>A0A142VYL7_9SPHN</name>
<protein>
    <recommendedName>
        <fullName evidence="5">OmpW family protein</fullName>
    </recommendedName>
</protein>
<dbReference type="STRING" id="1219058.AOA14_09525"/>
<dbReference type="GO" id="GO:0019867">
    <property type="term" value="C:outer membrane"/>
    <property type="evidence" value="ECO:0007669"/>
    <property type="project" value="InterPro"/>
</dbReference>
<dbReference type="EMBL" id="CP013342">
    <property type="protein sequence ID" value="AMU94841.1"/>
    <property type="molecule type" value="Genomic_DNA"/>
</dbReference>
<dbReference type="RefSeq" id="WP_003041537.1">
    <property type="nucleotide sequence ID" value="NZ_BCZQ01000008.1"/>
</dbReference>
<dbReference type="GeneID" id="303001443"/>
<feature type="signal peptide" evidence="2">
    <location>
        <begin position="1"/>
        <end position="23"/>
    </location>
</feature>
<dbReference type="Proteomes" id="UP000076234">
    <property type="component" value="Chromosome"/>
</dbReference>
<dbReference type="GO" id="GO:0055085">
    <property type="term" value="P:transmembrane transport"/>
    <property type="evidence" value="ECO:0007669"/>
    <property type="project" value="TreeGrafter"/>
</dbReference>
<dbReference type="AlphaFoldDB" id="A0A142VYL7"/>
<accession>A0A142VYL7</accession>
<dbReference type="PANTHER" id="PTHR36920">
    <property type="match status" value="1"/>
</dbReference>
<dbReference type="KEGG" id="ster:AOA14_09525"/>
<proteinExistence type="inferred from homology"/>
<evidence type="ECO:0008006" key="5">
    <source>
        <dbReference type="Google" id="ProtNLM"/>
    </source>
</evidence>
<gene>
    <name evidence="3" type="ORF">AOA14_09525</name>
</gene>
<dbReference type="PANTHER" id="PTHR36920:SF1">
    <property type="entry name" value="OUTER MEMBRANE PROTEIN W"/>
    <property type="match status" value="1"/>
</dbReference>
<evidence type="ECO:0000313" key="3">
    <source>
        <dbReference type="EMBL" id="AMU94841.1"/>
    </source>
</evidence>
<evidence type="ECO:0000313" key="4">
    <source>
        <dbReference type="Proteomes" id="UP000076234"/>
    </source>
</evidence>
<sequence>MKTHYLSLAALAAAMVVPGQAQAKAGDVQVKLLATLVAPDGKITDVKYDGLSLPAGTQSKANDNVTPTIAVEYFVTDNVSLETIAGVTQHDVDGAGALAGAELVSDVKIIPATLTLKYHFGRDGGIQPYVGAGPSYFFFIDEKPGVTTRGLGATRQKINDKFGAAVQAGIDIPVNDKGLAVSFDAKRYFLRPTATWYAGTTEVLQTKHKLDPWVISAGVAFRF</sequence>
<evidence type="ECO:0000256" key="1">
    <source>
        <dbReference type="ARBA" id="ARBA00009330"/>
    </source>
</evidence>